<dbReference type="InterPro" id="IPR014743">
    <property type="entry name" value="Cl-channel_core"/>
</dbReference>
<keyword evidence="4 10" id="KW-1133">Transmembrane helix</keyword>
<feature type="transmembrane region" description="Helical" evidence="10">
    <location>
        <begin position="350"/>
        <end position="373"/>
    </location>
</feature>
<keyword evidence="9" id="KW-0407">Ion channel</keyword>
<evidence type="ECO:0000256" key="6">
    <source>
        <dbReference type="ARBA" id="ARBA00023136"/>
    </source>
</evidence>
<dbReference type="PANTHER" id="PTHR43427">
    <property type="entry name" value="CHLORIDE CHANNEL PROTEIN CLC-E"/>
    <property type="match status" value="1"/>
</dbReference>
<organism evidence="11 12">
    <name type="scientific">Solitalea agri</name>
    <dbReference type="NCBI Taxonomy" id="2953739"/>
    <lineage>
        <taxon>Bacteria</taxon>
        <taxon>Pseudomonadati</taxon>
        <taxon>Bacteroidota</taxon>
        <taxon>Sphingobacteriia</taxon>
        <taxon>Sphingobacteriales</taxon>
        <taxon>Sphingobacteriaceae</taxon>
        <taxon>Solitalea</taxon>
    </lineage>
</organism>
<dbReference type="CDD" id="cd02205">
    <property type="entry name" value="CBS_pair_SF"/>
    <property type="match status" value="1"/>
</dbReference>
<dbReference type="Pfam" id="PF00654">
    <property type="entry name" value="Voltage_CLC"/>
    <property type="match status" value="1"/>
</dbReference>
<dbReference type="InterPro" id="IPR001807">
    <property type="entry name" value="ClC"/>
</dbReference>
<comment type="subcellular location">
    <subcellularLocation>
        <location evidence="1">Membrane</location>
        <topology evidence="1">Multi-pass membrane protein</topology>
    </subcellularLocation>
</comment>
<keyword evidence="6 10" id="KW-0472">Membrane</keyword>
<evidence type="ECO:0000313" key="11">
    <source>
        <dbReference type="EMBL" id="MCO4292073.1"/>
    </source>
</evidence>
<proteinExistence type="predicted"/>
<keyword evidence="5" id="KW-0406">Ion transport</keyword>
<evidence type="ECO:0000256" key="4">
    <source>
        <dbReference type="ARBA" id="ARBA00022989"/>
    </source>
</evidence>
<evidence type="ECO:0000256" key="8">
    <source>
        <dbReference type="ARBA" id="ARBA00023214"/>
    </source>
</evidence>
<feature type="transmembrane region" description="Helical" evidence="10">
    <location>
        <begin position="380"/>
        <end position="407"/>
    </location>
</feature>
<keyword evidence="3 10" id="KW-0812">Transmembrane</keyword>
<feature type="transmembrane region" description="Helical" evidence="10">
    <location>
        <begin position="213"/>
        <end position="238"/>
    </location>
</feature>
<dbReference type="RefSeq" id="WP_252586339.1">
    <property type="nucleotide sequence ID" value="NZ_JAMWYS010000017.1"/>
</dbReference>
<dbReference type="InterPro" id="IPR046342">
    <property type="entry name" value="CBS_dom_sf"/>
</dbReference>
<dbReference type="Gene3D" id="3.10.580.10">
    <property type="entry name" value="CBS-domain"/>
    <property type="match status" value="1"/>
</dbReference>
<protein>
    <submittedName>
        <fullName evidence="11">Chloride channel protein</fullName>
    </submittedName>
</protein>
<feature type="transmembrane region" description="Helical" evidence="10">
    <location>
        <begin position="176"/>
        <end position="201"/>
    </location>
</feature>
<dbReference type="CDD" id="cd00400">
    <property type="entry name" value="Voltage_gated_ClC"/>
    <property type="match status" value="1"/>
</dbReference>
<comment type="caution">
    <text evidence="11">The sequence shown here is derived from an EMBL/GenBank/DDBJ whole genome shotgun (WGS) entry which is preliminary data.</text>
</comment>
<accession>A0A9X2JBK6</accession>
<dbReference type="AlphaFoldDB" id="A0A9X2JBK6"/>
<evidence type="ECO:0000256" key="3">
    <source>
        <dbReference type="ARBA" id="ARBA00022692"/>
    </source>
</evidence>
<evidence type="ECO:0000256" key="9">
    <source>
        <dbReference type="ARBA" id="ARBA00023303"/>
    </source>
</evidence>
<keyword evidence="12" id="KW-1185">Reference proteome</keyword>
<feature type="transmembrane region" description="Helical" evidence="10">
    <location>
        <begin position="413"/>
        <end position="434"/>
    </location>
</feature>
<reference evidence="11" key="1">
    <citation type="submission" date="2022-06" db="EMBL/GenBank/DDBJ databases">
        <title>Solitalea sp. MAHUQ-68 isolated from rhizospheric soil.</title>
        <authorList>
            <person name="Huq M.A."/>
        </authorList>
    </citation>
    <scope>NUCLEOTIDE SEQUENCE</scope>
    <source>
        <strain evidence="11">MAHUQ-68</strain>
    </source>
</reference>
<evidence type="ECO:0000256" key="5">
    <source>
        <dbReference type="ARBA" id="ARBA00023065"/>
    </source>
</evidence>
<feature type="transmembrane region" description="Helical" evidence="10">
    <location>
        <begin position="286"/>
        <end position="305"/>
    </location>
</feature>
<gene>
    <name evidence="11" type="ORF">NF867_04255</name>
</gene>
<feature type="transmembrane region" description="Helical" evidence="10">
    <location>
        <begin position="30"/>
        <end position="59"/>
    </location>
</feature>
<dbReference type="Proteomes" id="UP001155182">
    <property type="component" value="Unassembled WGS sequence"/>
</dbReference>
<feature type="transmembrane region" description="Helical" evidence="10">
    <location>
        <begin position="79"/>
        <end position="98"/>
    </location>
</feature>
<evidence type="ECO:0000313" key="12">
    <source>
        <dbReference type="Proteomes" id="UP001155182"/>
    </source>
</evidence>
<keyword evidence="2" id="KW-0813">Transport</keyword>
<sequence>MEKVASESSSIHSDKANSAVHSISFVNKRLFFLSIQVIVNAVIIGFLAKILVALINLFTNLSFYQTFSFHESSPAHNQLGLLVILIPCIGGLIVGVMARFGSPAIRGHGIPEAMEQVLTNESKIKPIITILKPLSAAISIGTGGPFGAEGPIISTGGAFGSFVGQIMHITPNERKIVLTAGATAGMAAIFGTPIAAVLLAIELLLFEFSPRSIIPTALACATGAAMHLLLFGTGAVFTMPSIPEAGFQALVWYGLLGALIGVIATVISKSIYLIEDLFEKLPIHWMWWPAIGALAVGIMGYFAPYTLGVGYSNISQLLSGSLPLTLVFGLCFLKFISWSLSLGSGTSGGTLAPLLTIGGATGVLLGMIVQYLFPQSDISLSVCALIGMASMFAGAARALLTSIAFAFETTLQPHGLLPLLIACTAAYFVSFLLMKNSIMTEKIHRRGVLTPSAYEPDILQGLTVKHVVSAQLNTISVDFTVENLQAWLMDMSYAFSEVAVVDKENKFAGVLHLTDIYKHKLDSKDQIHELIRNPKHFIHESSSLSDAMEKLERQKLQIIPVLNHQHEVTSYISPALILAYYSNHRLKNEQYQRPISIKRRSLIMYSKGRNVI</sequence>
<evidence type="ECO:0000256" key="1">
    <source>
        <dbReference type="ARBA" id="ARBA00004141"/>
    </source>
</evidence>
<dbReference type="SUPFAM" id="SSF54631">
    <property type="entry name" value="CBS-domain pair"/>
    <property type="match status" value="1"/>
</dbReference>
<evidence type="ECO:0000256" key="7">
    <source>
        <dbReference type="ARBA" id="ARBA00023173"/>
    </source>
</evidence>
<dbReference type="SUPFAM" id="SSF81340">
    <property type="entry name" value="Clc chloride channel"/>
    <property type="match status" value="1"/>
</dbReference>
<dbReference type="InterPro" id="IPR050368">
    <property type="entry name" value="ClC-type_chloride_channel"/>
</dbReference>
<evidence type="ECO:0000256" key="2">
    <source>
        <dbReference type="ARBA" id="ARBA00022448"/>
    </source>
</evidence>
<keyword evidence="8" id="KW-0868">Chloride</keyword>
<evidence type="ECO:0000256" key="10">
    <source>
        <dbReference type="SAM" id="Phobius"/>
    </source>
</evidence>
<dbReference type="EMBL" id="JAMWYS010000017">
    <property type="protein sequence ID" value="MCO4292073.1"/>
    <property type="molecule type" value="Genomic_DNA"/>
</dbReference>
<dbReference type="GO" id="GO:0005254">
    <property type="term" value="F:chloride channel activity"/>
    <property type="evidence" value="ECO:0007669"/>
    <property type="project" value="UniProtKB-KW"/>
</dbReference>
<feature type="transmembrane region" description="Helical" evidence="10">
    <location>
        <begin position="317"/>
        <end position="338"/>
    </location>
</feature>
<keyword evidence="7" id="KW-0869">Chloride channel</keyword>
<dbReference type="GO" id="GO:0034707">
    <property type="term" value="C:chloride channel complex"/>
    <property type="evidence" value="ECO:0007669"/>
    <property type="project" value="UniProtKB-KW"/>
</dbReference>
<dbReference type="PRINTS" id="PR00762">
    <property type="entry name" value="CLCHANNEL"/>
</dbReference>
<feature type="transmembrane region" description="Helical" evidence="10">
    <location>
        <begin position="250"/>
        <end position="274"/>
    </location>
</feature>
<name>A0A9X2JBK6_9SPHI</name>
<dbReference type="PANTHER" id="PTHR43427:SF6">
    <property type="entry name" value="CHLORIDE CHANNEL PROTEIN CLC-E"/>
    <property type="match status" value="1"/>
</dbReference>
<dbReference type="Gene3D" id="1.10.3080.10">
    <property type="entry name" value="Clc chloride channel"/>
    <property type="match status" value="1"/>
</dbReference>